<proteinExistence type="predicted"/>
<dbReference type="EMBL" id="FQUM01000007">
    <property type="protein sequence ID" value="SHF64473.1"/>
    <property type="molecule type" value="Genomic_DNA"/>
</dbReference>
<dbReference type="OrthoDB" id="9792475at2"/>
<dbReference type="PANTHER" id="PTHR40394">
    <property type="entry name" value="LIPOPROTEIN-RELATED"/>
    <property type="match status" value="1"/>
</dbReference>
<organism evidence="2 3">
    <name type="scientific">Mariniphaga anaerophila</name>
    <dbReference type="NCBI Taxonomy" id="1484053"/>
    <lineage>
        <taxon>Bacteria</taxon>
        <taxon>Pseudomonadati</taxon>
        <taxon>Bacteroidota</taxon>
        <taxon>Bacteroidia</taxon>
        <taxon>Marinilabiliales</taxon>
        <taxon>Prolixibacteraceae</taxon>
        <taxon>Mariniphaga</taxon>
    </lineage>
</organism>
<dbReference type="Pfam" id="PF11821">
    <property type="entry name" value="ActD"/>
    <property type="match status" value="1"/>
</dbReference>
<evidence type="ECO:0000313" key="3">
    <source>
        <dbReference type="Proteomes" id="UP000184164"/>
    </source>
</evidence>
<keyword evidence="3" id="KW-1185">Reference proteome</keyword>
<dbReference type="STRING" id="1484053.SAMN05444274_10734"/>
<dbReference type="AlphaFoldDB" id="A0A1M5DBR7"/>
<keyword evidence="1" id="KW-0812">Transmembrane</keyword>
<accession>A0A1M5DBR7</accession>
<keyword evidence="1" id="KW-1133">Transmembrane helix</keyword>
<keyword evidence="1" id="KW-0472">Membrane</keyword>
<gene>
    <name evidence="2" type="ORF">SAMN05444274_10734</name>
</gene>
<feature type="transmembrane region" description="Helical" evidence="1">
    <location>
        <begin position="94"/>
        <end position="116"/>
    </location>
</feature>
<dbReference type="InterPro" id="IPR021776">
    <property type="entry name" value="ActD"/>
</dbReference>
<feature type="transmembrane region" description="Helical" evidence="1">
    <location>
        <begin position="55"/>
        <end position="74"/>
    </location>
</feature>
<dbReference type="Proteomes" id="UP000184164">
    <property type="component" value="Unassembled WGS sequence"/>
</dbReference>
<name>A0A1M5DBR7_9BACT</name>
<reference evidence="2 3" key="1">
    <citation type="submission" date="2016-11" db="EMBL/GenBank/DDBJ databases">
        <authorList>
            <person name="Jaros S."/>
            <person name="Januszkiewicz K."/>
            <person name="Wedrychowicz H."/>
        </authorList>
    </citation>
    <scope>NUCLEOTIDE SEQUENCE [LARGE SCALE GENOMIC DNA]</scope>
    <source>
        <strain evidence="2 3">DSM 26910</strain>
    </source>
</reference>
<sequence>MGAIVYGHFTDELDLLNAVKELKNKKIHIADVRTPFPVHGLDTALKYPRSHLPKIAFAAGLIGGSLGLLFQIWVFTKGWPLNFGGKPYLSIPSFIPVTFELTVLFAAFAMGIAFLLRSNLGPGKIPNILDDDVTNDHFQVILAAKNNNLSEIELAEALEAAGAIDVKQVNATT</sequence>
<dbReference type="PANTHER" id="PTHR40394:SF2">
    <property type="entry name" value="QUINOL:CYTOCHROME C OXIDOREDUCTASE MEMBRANE PROTEIN"/>
    <property type="match status" value="1"/>
</dbReference>
<evidence type="ECO:0000313" key="2">
    <source>
        <dbReference type="EMBL" id="SHF64473.1"/>
    </source>
</evidence>
<dbReference type="RefSeq" id="WP_073002663.1">
    <property type="nucleotide sequence ID" value="NZ_FQUM01000007.1"/>
</dbReference>
<protein>
    <submittedName>
        <fullName evidence="2">Quinol:cytochrome c oxidoreductase membrane protein</fullName>
    </submittedName>
</protein>
<evidence type="ECO:0000256" key="1">
    <source>
        <dbReference type="SAM" id="Phobius"/>
    </source>
</evidence>